<reference evidence="4" key="1">
    <citation type="submission" date="2019-01" db="EMBL/GenBank/DDBJ databases">
        <title>Gri0909 isolated from a small marine red alga.</title>
        <authorList>
            <person name="Kim J."/>
            <person name="Jeong S.E."/>
            <person name="Jeon C.O."/>
        </authorList>
    </citation>
    <scope>NUCLEOTIDE SEQUENCE [LARGE SCALE GENOMIC DNA]</scope>
    <source>
        <strain evidence="4">Gri0909</strain>
    </source>
</reference>
<feature type="transmembrane region" description="Helical" evidence="2">
    <location>
        <begin position="97"/>
        <end position="120"/>
    </location>
</feature>
<sequence length="799" mass="87409">MSIWTVIAWSLVAAILGEAVARYGPGGMFGAFMKATGRKSRQVGLVVLSVGLLYKAMETALNLGIQNGSLTLKSIQDIDAFLLDTSTLVDEFLPSPAVLFSVSLAVIILGILTETTLLMVRLSRENNSEYSGAEAGTKGDDLPLSGIKRILDLAFPHFTRYRSAVDVLVVVTALSTSASLLGGQVAAPEGRVRASINGAYGQYLTLNDGVEKHAATEAAARIFASILESLLDTQDLDEDDHAYVANVIPHLPGRFAALDLGDWNPPPPRSADGPSGPSNGRGTGGTPTEEKPRGEADGRNGHTVVDPTQERGSTGAEISRKVAPFSEMSVSEARQAEGWFAKDYTSAIQAMAEEVGAPQPIGKISALPDRLATYRTELLDLISASILDPRHIPAIRAASGGDPFLDIALDVVAGGIQGPVGEYFSEALEQRLQLIKSIFTPANSPPRDASVTAKRTLPPIAGQKLQELKARFAAGAQSFVTSALERIQQMSGAVHDIFLRTEIEQVRVGTAELAAEFESEDPKRYRDLVNKLRDVTGANNTERPGAFVTAMSNFEERFHETQQIKRTRIAAAEAIIDGDADTRWGDVRAKLEYALEQGELNLKPENIARWREIWARWQKIRSKEAYLLAAEGNSGASWQEGPLEEAFRRLVVADKEFAAIWGFVAKSFIEPEAKEKFFVSQFDDYRSLAKTKKKFKSALNNGSVDFMVYWALLKPAIDNGSARNLNDAIDKFEKGFLDRQYRFQRFETAIRERGMIPYFGLSHYLDTSSKTEGSPPLSQLMNSYRDSDVFNDTVDKYCH</sequence>
<accession>A0A437QWA8</accession>
<gene>
    <name evidence="3" type="ORF">EOI86_05995</name>
</gene>
<dbReference type="AlphaFoldDB" id="A0A437QWA8"/>
<dbReference type="Proteomes" id="UP000287447">
    <property type="component" value="Unassembled WGS sequence"/>
</dbReference>
<evidence type="ECO:0000313" key="3">
    <source>
        <dbReference type="EMBL" id="RVU38817.1"/>
    </source>
</evidence>
<comment type="caution">
    <text evidence="3">The sequence shown here is derived from an EMBL/GenBank/DDBJ whole genome shotgun (WGS) entry which is preliminary data.</text>
</comment>
<feature type="transmembrane region" description="Helical" evidence="2">
    <location>
        <begin position="167"/>
        <end position="187"/>
    </location>
</feature>
<organism evidence="3 4">
    <name type="scientific">Hwanghaeella grinnelliae</name>
    <dbReference type="NCBI Taxonomy" id="2500179"/>
    <lineage>
        <taxon>Bacteria</taxon>
        <taxon>Pseudomonadati</taxon>
        <taxon>Pseudomonadota</taxon>
        <taxon>Alphaproteobacteria</taxon>
        <taxon>Rhodospirillales</taxon>
        <taxon>Rhodospirillaceae</taxon>
        <taxon>Hwanghaeella</taxon>
    </lineage>
</organism>
<feature type="compositionally biased region" description="Basic and acidic residues" evidence="1">
    <location>
        <begin position="288"/>
        <end position="300"/>
    </location>
</feature>
<keyword evidence="2" id="KW-0472">Membrane</keyword>
<feature type="region of interest" description="Disordered" evidence="1">
    <location>
        <begin position="259"/>
        <end position="320"/>
    </location>
</feature>
<proteinExistence type="predicted"/>
<evidence type="ECO:0000313" key="4">
    <source>
        <dbReference type="Proteomes" id="UP000287447"/>
    </source>
</evidence>
<keyword evidence="2" id="KW-1133">Transmembrane helix</keyword>
<name>A0A437QWA8_9PROT</name>
<evidence type="ECO:0000256" key="1">
    <source>
        <dbReference type="SAM" id="MobiDB-lite"/>
    </source>
</evidence>
<keyword evidence="4" id="KW-1185">Reference proteome</keyword>
<evidence type="ECO:0000256" key="2">
    <source>
        <dbReference type="SAM" id="Phobius"/>
    </source>
</evidence>
<dbReference type="EMBL" id="SADE01000001">
    <property type="protein sequence ID" value="RVU38817.1"/>
    <property type="molecule type" value="Genomic_DNA"/>
</dbReference>
<dbReference type="RefSeq" id="WP_127764189.1">
    <property type="nucleotide sequence ID" value="NZ_SADE01000001.1"/>
</dbReference>
<protein>
    <submittedName>
        <fullName evidence="3">Uncharacterized protein</fullName>
    </submittedName>
</protein>
<keyword evidence="2" id="KW-0812">Transmembrane</keyword>